<dbReference type="HAMAP" id="MF_00218">
    <property type="entry name" value="URO_D"/>
    <property type="match status" value="1"/>
</dbReference>
<feature type="site" description="Transition state stabilizer" evidence="7">
    <location>
        <position position="88"/>
    </location>
</feature>
<keyword evidence="4 7" id="KW-0210">Decarboxylase</keyword>
<comment type="caution">
    <text evidence="12">The sequence shown here is derived from an EMBL/GenBank/DDBJ whole genome shotgun (WGS) entry which is preliminary data.</text>
</comment>
<evidence type="ECO:0000313" key="12">
    <source>
        <dbReference type="EMBL" id="PTQ53371.1"/>
    </source>
</evidence>
<reference evidence="12 13" key="1">
    <citation type="submission" date="2017-08" db="EMBL/GenBank/DDBJ databases">
        <title>Burning lignite coal seam in the remote Altai Mountains harbors a hydrogen-driven thermophilic microbial community.</title>
        <authorList>
            <person name="Kadnikov V.V."/>
            <person name="Mardanov A.V."/>
            <person name="Ivasenko D."/>
            <person name="Beletsky A.V."/>
            <person name="Karnachuk O.V."/>
            <person name="Ravin N.V."/>
        </authorList>
    </citation>
    <scope>NUCLEOTIDE SEQUENCE [LARGE SCALE GENOMIC DNA]</scope>
    <source>
        <strain evidence="12">AL31</strain>
    </source>
</reference>
<dbReference type="PANTHER" id="PTHR21091">
    <property type="entry name" value="METHYLTETRAHYDROFOLATE:HOMOCYSTEINE METHYLTRANSFERASE RELATED"/>
    <property type="match status" value="1"/>
</dbReference>
<evidence type="ECO:0000256" key="1">
    <source>
        <dbReference type="ARBA" id="ARBA00004804"/>
    </source>
</evidence>
<comment type="subunit">
    <text evidence="7">Homodimer.</text>
</comment>
<evidence type="ECO:0000256" key="7">
    <source>
        <dbReference type="HAMAP-Rule" id="MF_00218"/>
    </source>
</evidence>
<keyword evidence="7" id="KW-0963">Cytoplasm</keyword>
<evidence type="ECO:0000256" key="2">
    <source>
        <dbReference type="ARBA" id="ARBA00009935"/>
    </source>
</evidence>
<comment type="catalytic activity">
    <reaction evidence="7 8">
        <text>uroporphyrinogen III + 4 H(+) = coproporphyrinogen III + 4 CO2</text>
        <dbReference type="Rhea" id="RHEA:19865"/>
        <dbReference type="ChEBI" id="CHEBI:15378"/>
        <dbReference type="ChEBI" id="CHEBI:16526"/>
        <dbReference type="ChEBI" id="CHEBI:57308"/>
        <dbReference type="ChEBI" id="CHEBI:57309"/>
        <dbReference type="EC" id="4.1.1.37"/>
    </reaction>
</comment>
<evidence type="ECO:0000256" key="6">
    <source>
        <dbReference type="ARBA" id="ARBA00023244"/>
    </source>
</evidence>
<dbReference type="GO" id="GO:0005829">
    <property type="term" value="C:cytosol"/>
    <property type="evidence" value="ECO:0007669"/>
    <property type="project" value="TreeGrafter"/>
</dbReference>
<dbReference type="EMBL" id="PEBW01000001">
    <property type="protein sequence ID" value="PTQ53371.1"/>
    <property type="molecule type" value="Genomic_DNA"/>
</dbReference>
<dbReference type="AlphaFoldDB" id="A0A2T5GB15"/>
<evidence type="ECO:0000256" key="8">
    <source>
        <dbReference type="RuleBase" id="RU000554"/>
    </source>
</evidence>
<sequence>MTAKRGEGETPSPNRRKNDLFLRAARREAVERVPVWYMRQAGRYDPKYHALKGERDLLAASRDVETAVRITLLPVDRLGVDAAILYADILTPLAGVGFDVRFVEGRGPVLDPPVRAKGDVARLRAFAPERVSFVGETLSVLREAPVPVIGFAGAPFTVASYLLEGGATREFRRTKAAYLSAPSFWRELQESLVNLTVDYLTYQARSGADALMLFDSWAGALSPWDYGRYVLPYVRQLLEGLRRDNPGHVLIYYPGVSSGELLPLLSDLTVDVLGVDWRVSLADAATRTGGRFVLQGNYDPSWLFAPEEILEAYAVRVLEEGERAPGHIFNVGHGLFPEVDVGKLKYLTDFVRTTSAARKRAQAKGGTL</sequence>
<evidence type="ECO:0000259" key="11">
    <source>
        <dbReference type="PROSITE" id="PS00907"/>
    </source>
</evidence>
<comment type="pathway">
    <text evidence="1 7 8">Porphyrin-containing compound metabolism; protoporphyrin-IX biosynthesis; coproporphyrinogen-III from 5-aminolevulinate: step 4/4.</text>
</comment>
<evidence type="ECO:0000256" key="9">
    <source>
        <dbReference type="RuleBase" id="RU004169"/>
    </source>
</evidence>
<protein>
    <recommendedName>
        <fullName evidence="3 7">Uroporphyrinogen decarboxylase</fullName>
        <shortName evidence="7">UPD</shortName>
        <shortName evidence="7">URO-D</shortName>
        <ecNumber evidence="3 7">4.1.1.37</ecNumber>
    </recommendedName>
</protein>
<comment type="subcellular location">
    <subcellularLocation>
        <location evidence="7">Cytoplasm</location>
    </subcellularLocation>
</comment>
<evidence type="ECO:0000259" key="10">
    <source>
        <dbReference type="PROSITE" id="PS00906"/>
    </source>
</evidence>
<dbReference type="EC" id="4.1.1.37" evidence="3 7"/>
<dbReference type="Pfam" id="PF01208">
    <property type="entry name" value="URO-D"/>
    <property type="match status" value="1"/>
</dbReference>
<gene>
    <name evidence="7" type="primary">hemE</name>
    <name evidence="12" type="ORF">BLITH_0451</name>
</gene>
<feature type="binding site" evidence="7">
    <location>
        <position position="216"/>
    </location>
    <ligand>
        <name>substrate</name>
    </ligand>
</feature>
<accession>A0A2T5GB15</accession>
<comment type="similarity">
    <text evidence="2 7 9">Belongs to the uroporphyrinogen decarboxylase family.</text>
</comment>
<dbReference type="PANTHER" id="PTHR21091:SF169">
    <property type="entry name" value="UROPORPHYRINOGEN DECARBOXYLASE"/>
    <property type="match status" value="1"/>
</dbReference>
<comment type="function">
    <text evidence="7">Catalyzes the decarboxylation of four acetate groups of uroporphyrinogen-III to yield coproporphyrinogen-III.</text>
</comment>
<evidence type="ECO:0000256" key="5">
    <source>
        <dbReference type="ARBA" id="ARBA00023239"/>
    </source>
</evidence>
<dbReference type="SUPFAM" id="SSF51726">
    <property type="entry name" value="UROD/MetE-like"/>
    <property type="match status" value="1"/>
</dbReference>
<feature type="binding site" evidence="7">
    <location>
        <position position="88"/>
    </location>
    <ligand>
        <name>substrate</name>
    </ligand>
</feature>
<evidence type="ECO:0000256" key="4">
    <source>
        <dbReference type="ARBA" id="ARBA00022793"/>
    </source>
</evidence>
<dbReference type="InterPro" id="IPR038071">
    <property type="entry name" value="UROD/MetE-like_sf"/>
</dbReference>
<dbReference type="GO" id="GO:0006782">
    <property type="term" value="P:protoporphyrinogen IX biosynthetic process"/>
    <property type="evidence" value="ECO:0007669"/>
    <property type="project" value="UniProtKB-UniRule"/>
</dbReference>
<evidence type="ECO:0000256" key="3">
    <source>
        <dbReference type="ARBA" id="ARBA00012288"/>
    </source>
</evidence>
<dbReference type="NCBIfam" id="TIGR01464">
    <property type="entry name" value="hemE"/>
    <property type="match status" value="1"/>
</dbReference>
<comment type="caution">
    <text evidence="7">Lacks conserved residue(s) required for the propagation of feature annotation.</text>
</comment>
<dbReference type="UniPathway" id="UPA00251">
    <property type="reaction ID" value="UER00321"/>
</dbReference>
<dbReference type="PROSITE" id="PS00907">
    <property type="entry name" value="UROD_2"/>
    <property type="match status" value="1"/>
</dbReference>
<organism evidence="12 13">
    <name type="scientific">Brockia lithotrophica</name>
    <dbReference type="NCBI Taxonomy" id="933949"/>
    <lineage>
        <taxon>Bacteria</taxon>
        <taxon>Bacillati</taxon>
        <taxon>Bacillota</taxon>
        <taxon>Bacilli</taxon>
        <taxon>Bacillales</taxon>
        <taxon>Bacillales Family X. Incertae Sedis</taxon>
        <taxon>Brockia</taxon>
    </lineage>
</organism>
<dbReference type="Gene3D" id="3.20.20.210">
    <property type="match status" value="1"/>
</dbReference>
<name>A0A2T5GB15_9BACL</name>
<dbReference type="CDD" id="cd00717">
    <property type="entry name" value="URO-D"/>
    <property type="match status" value="1"/>
</dbReference>
<dbReference type="InterPro" id="IPR006361">
    <property type="entry name" value="Uroporphyrinogen_deCO2ase_HemE"/>
</dbReference>
<feature type="domain" description="Uroporphyrinogen decarboxylase (URO-D)" evidence="10">
    <location>
        <begin position="34"/>
        <end position="43"/>
    </location>
</feature>
<evidence type="ECO:0000313" key="13">
    <source>
        <dbReference type="Proteomes" id="UP000244016"/>
    </source>
</evidence>
<dbReference type="PROSITE" id="PS00906">
    <property type="entry name" value="UROD_1"/>
    <property type="match status" value="1"/>
</dbReference>
<dbReference type="GO" id="GO:0004853">
    <property type="term" value="F:uroporphyrinogen decarboxylase activity"/>
    <property type="evidence" value="ECO:0007669"/>
    <property type="project" value="UniProtKB-UniRule"/>
</dbReference>
<feature type="domain" description="Uroporphyrinogen decarboxylase (URO-D)" evidence="11">
    <location>
        <begin position="149"/>
        <end position="165"/>
    </location>
</feature>
<proteinExistence type="inferred from homology"/>
<dbReference type="InterPro" id="IPR000257">
    <property type="entry name" value="Uroporphyrinogen_deCOase"/>
</dbReference>
<feature type="binding site" evidence="7">
    <location>
        <position position="161"/>
    </location>
    <ligand>
        <name>substrate</name>
    </ligand>
</feature>
<keyword evidence="6 7" id="KW-0627">Porphyrin biosynthesis</keyword>
<feature type="binding site" evidence="7">
    <location>
        <begin position="39"/>
        <end position="43"/>
    </location>
    <ligand>
        <name>substrate</name>
    </ligand>
</feature>
<keyword evidence="5 7" id="KW-0456">Lyase</keyword>
<dbReference type="Proteomes" id="UP000244016">
    <property type="component" value="Unassembled WGS sequence"/>
</dbReference>
<feature type="binding site" evidence="7">
    <location>
        <position position="333"/>
    </location>
    <ligand>
        <name>substrate</name>
    </ligand>
</feature>